<feature type="domain" description="DAHP synthetase I/KDSA" evidence="8">
    <location>
        <begin position="56"/>
        <end position="301"/>
    </location>
</feature>
<dbReference type="Gene3D" id="3.90.1580.10">
    <property type="entry name" value="paralog of FGE (formylglycine-generating enzyme)"/>
    <property type="match status" value="1"/>
</dbReference>
<proteinExistence type="inferred from homology"/>
<evidence type="ECO:0000256" key="3">
    <source>
        <dbReference type="ARBA" id="ARBA00022605"/>
    </source>
</evidence>
<dbReference type="NCBIfam" id="TIGR00034">
    <property type="entry name" value="aroFGH"/>
    <property type="match status" value="1"/>
</dbReference>
<evidence type="ECO:0000256" key="4">
    <source>
        <dbReference type="ARBA" id="ARBA00022679"/>
    </source>
</evidence>
<evidence type="ECO:0000313" key="10">
    <source>
        <dbReference type="EMBL" id="RCI09434.1"/>
    </source>
</evidence>
<comment type="caution">
    <text evidence="10">The sequence shown here is derived from an EMBL/GenBank/DDBJ whole genome shotgun (WGS) entry which is preliminary data.</text>
</comment>
<dbReference type="GO" id="GO:0005737">
    <property type="term" value="C:cytoplasm"/>
    <property type="evidence" value="ECO:0007669"/>
    <property type="project" value="TreeGrafter"/>
</dbReference>
<comment type="similarity">
    <text evidence="1">Belongs to the class-I DAHP synthase family.</text>
</comment>
<feature type="domain" description="Sulfatase-modifying factor enzyme-like" evidence="9">
    <location>
        <begin position="476"/>
        <end position="754"/>
    </location>
</feature>
<dbReference type="InterPro" id="IPR016187">
    <property type="entry name" value="CTDL_fold"/>
</dbReference>
<dbReference type="EMBL" id="LKCN02000015">
    <property type="protein sequence ID" value="RCI09434.1"/>
    <property type="molecule type" value="Genomic_DNA"/>
</dbReference>
<dbReference type="AlphaFoldDB" id="A0A367L4T4"/>
<evidence type="ECO:0000256" key="2">
    <source>
        <dbReference type="ARBA" id="ARBA00012694"/>
    </source>
</evidence>
<evidence type="ECO:0000256" key="7">
    <source>
        <dbReference type="SAM" id="MobiDB-lite"/>
    </source>
</evidence>
<dbReference type="Pfam" id="PF00793">
    <property type="entry name" value="DAHP_synth_1"/>
    <property type="match status" value="1"/>
</dbReference>
<dbReference type="InterPro" id="IPR006219">
    <property type="entry name" value="DAHP_synth_1"/>
</dbReference>
<evidence type="ECO:0000313" key="11">
    <source>
        <dbReference type="Proteomes" id="UP000253664"/>
    </source>
</evidence>
<sequence length="756" mass="83565">MHFYTEKMRIVNKLDSEGQRICGYKTLTAPDALQVEINQTPASKRTVMESRNEVAAVMQGTDERHRLLVVVGPCSIHDAEAAMDYCDLLLSLREKLQNELLIVLRSYLEKPRTTVGWKGLINDPDLNGSFKINKGLRIARQLFVNLTAKGMPIASEMLDVISPQYLADLISVGFVGARTTESQLHRELASGLSFPVGFKNGTDGGLGVAVDAVGAVKHPHHFLSVTKPGGVAIVSTTGNDDCFIVLRGGTSGTNYDGESIGKAKSLLAKKGFRNQRLMIDCSHGNSRKDHRNQPKVAADVAPKRTSIIIIIMLMLSQIVLASSFAAAAAGITAQLVEDKLAELSGSLRWFGTTHATYSAVEPAARAAHSALVSLQTTDAKAVPRADEFIETLARLVTESHHLADLSRPKTYKPGFLDSAVFLTGSVNEWHHTIKVMRKNLLRPSTYRAPQPRSKQANDKINKATKPGTEFRDWDEGPTMVVIPTGTYTAGSSDAELDDWKVPVDRRAYEQPQRQVHISKRLAFSRTEVELSQFEAFVRETNYQVRGGARWWNPADRSVMVFNPRLNFRDPGFPQTAKSPVVAITRQDARAYAGWLSVVTGHTYRLPSEEEWEWAARGGTNTTFFWGDDPHVQQANLYANTYDQTSDRANHFQWPAANVTDGFAYTAPVASFRPNGFGLYDMTANAREFMDDSWVPFLGGGVAANDGSVHLGPAPFPVLRGAAWCYTPRNLRINYRNAYFSSEVATNMFGIRLVREL</sequence>
<dbReference type="GO" id="GO:0009073">
    <property type="term" value="P:aromatic amino acid family biosynthetic process"/>
    <property type="evidence" value="ECO:0007669"/>
    <property type="project" value="UniProtKB-KW"/>
</dbReference>
<dbReference type="InterPro" id="IPR042095">
    <property type="entry name" value="SUMF_sf"/>
</dbReference>
<feature type="region of interest" description="Disordered" evidence="7">
    <location>
        <begin position="446"/>
        <end position="475"/>
    </location>
</feature>
<comment type="catalytic activity">
    <reaction evidence="6">
        <text>D-erythrose 4-phosphate + phosphoenolpyruvate + H2O = 7-phospho-2-dehydro-3-deoxy-D-arabino-heptonate + phosphate</text>
        <dbReference type="Rhea" id="RHEA:14717"/>
        <dbReference type="ChEBI" id="CHEBI:15377"/>
        <dbReference type="ChEBI" id="CHEBI:16897"/>
        <dbReference type="ChEBI" id="CHEBI:43474"/>
        <dbReference type="ChEBI" id="CHEBI:58394"/>
        <dbReference type="ChEBI" id="CHEBI:58702"/>
        <dbReference type="EC" id="2.5.1.54"/>
    </reaction>
</comment>
<dbReference type="PANTHER" id="PTHR21225">
    <property type="entry name" value="PHOSPHO-2-DEHYDRO-3-DEOXYHEPTONATE ALDOLASE DAHP SYNTHETASE"/>
    <property type="match status" value="1"/>
</dbReference>
<dbReference type="Proteomes" id="UP000253664">
    <property type="component" value="Unassembled WGS sequence"/>
</dbReference>
<protein>
    <recommendedName>
        <fullName evidence="2">3-deoxy-7-phosphoheptulonate synthase</fullName>
        <ecNumber evidence="2">2.5.1.54</ecNumber>
    </recommendedName>
</protein>
<keyword evidence="11" id="KW-1185">Reference proteome</keyword>
<dbReference type="InterPro" id="IPR006218">
    <property type="entry name" value="DAHP1/KDSA"/>
</dbReference>
<dbReference type="SUPFAM" id="SSF51569">
    <property type="entry name" value="Aldolase"/>
    <property type="match status" value="1"/>
</dbReference>
<dbReference type="Pfam" id="PF03781">
    <property type="entry name" value="FGE-sulfatase"/>
    <property type="match status" value="1"/>
</dbReference>
<evidence type="ECO:0000256" key="6">
    <source>
        <dbReference type="ARBA" id="ARBA00047508"/>
    </source>
</evidence>
<organism evidence="10 11">
    <name type="scientific">Ophiocordyceps polyrhachis-furcata BCC 54312</name>
    <dbReference type="NCBI Taxonomy" id="1330021"/>
    <lineage>
        <taxon>Eukaryota</taxon>
        <taxon>Fungi</taxon>
        <taxon>Dikarya</taxon>
        <taxon>Ascomycota</taxon>
        <taxon>Pezizomycotina</taxon>
        <taxon>Sordariomycetes</taxon>
        <taxon>Hypocreomycetidae</taxon>
        <taxon>Hypocreales</taxon>
        <taxon>Ophiocordycipitaceae</taxon>
        <taxon>Ophiocordyceps</taxon>
    </lineage>
</organism>
<dbReference type="STRING" id="1330021.A0A367L4T4"/>
<keyword evidence="5" id="KW-0057">Aromatic amino acid biosynthesis</keyword>
<reference evidence="10 11" key="1">
    <citation type="journal article" date="2015" name="BMC Genomics">
        <title>Insights from the genome of Ophiocordyceps polyrhachis-furcata to pathogenicity and host specificity in insect fungi.</title>
        <authorList>
            <person name="Wichadakul D."/>
            <person name="Kobmoo N."/>
            <person name="Ingsriswang S."/>
            <person name="Tangphatsornruang S."/>
            <person name="Chantasingh D."/>
            <person name="Luangsa-ard J.J."/>
            <person name="Eurwilaichitr L."/>
        </authorList>
    </citation>
    <scope>NUCLEOTIDE SEQUENCE [LARGE SCALE GENOMIC DNA]</scope>
    <source>
        <strain evidence="10 11">BCC 54312</strain>
    </source>
</reference>
<gene>
    <name evidence="10" type="ORF">L249_3666</name>
</gene>
<evidence type="ECO:0000259" key="9">
    <source>
        <dbReference type="Pfam" id="PF03781"/>
    </source>
</evidence>
<dbReference type="GO" id="GO:0003849">
    <property type="term" value="F:3-deoxy-7-phosphoheptulonate synthase activity"/>
    <property type="evidence" value="ECO:0007669"/>
    <property type="project" value="UniProtKB-EC"/>
</dbReference>
<keyword evidence="3" id="KW-0028">Amino-acid biosynthesis</keyword>
<dbReference type="PANTHER" id="PTHR21225:SF18">
    <property type="entry name" value="PHOSPHO-2-DEHYDRO-3-DEOXYHEPTONATE ALDOLASE, PHENYLALANINE-INHIBITED"/>
    <property type="match status" value="1"/>
</dbReference>
<dbReference type="Gene3D" id="3.20.20.70">
    <property type="entry name" value="Aldolase class I"/>
    <property type="match status" value="1"/>
</dbReference>
<accession>A0A367L4T4</accession>
<name>A0A367L4T4_9HYPO</name>
<dbReference type="SUPFAM" id="SSF56436">
    <property type="entry name" value="C-type lectin-like"/>
    <property type="match status" value="1"/>
</dbReference>
<evidence type="ECO:0000256" key="5">
    <source>
        <dbReference type="ARBA" id="ARBA00023141"/>
    </source>
</evidence>
<dbReference type="InterPro" id="IPR013785">
    <property type="entry name" value="Aldolase_TIM"/>
</dbReference>
<dbReference type="NCBIfam" id="NF009395">
    <property type="entry name" value="PRK12755.1"/>
    <property type="match status" value="1"/>
</dbReference>
<dbReference type="GO" id="GO:0008652">
    <property type="term" value="P:amino acid biosynthetic process"/>
    <property type="evidence" value="ECO:0007669"/>
    <property type="project" value="UniProtKB-KW"/>
</dbReference>
<keyword evidence="4" id="KW-0808">Transferase</keyword>
<dbReference type="InterPro" id="IPR005532">
    <property type="entry name" value="SUMF_dom"/>
</dbReference>
<dbReference type="OrthoDB" id="659at2759"/>
<dbReference type="EC" id="2.5.1.54" evidence="2"/>
<evidence type="ECO:0000256" key="1">
    <source>
        <dbReference type="ARBA" id="ARBA00007985"/>
    </source>
</evidence>
<evidence type="ECO:0000259" key="8">
    <source>
        <dbReference type="Pfam" id="PF00793"/>
    </source>
</evidence>